<dbReference type="Proteomes" id="UP001054837">
    <property type="component" value="Unassembled WGS sequence"/>
</dbReference>
<organism evidence="1 2">
    <name type="scientific">Caerostris darwini</name>
    <dbReference type="NCBI Taxonomy" id="1538125"/>
    <lineage>
        <taxon>Eukaryota</taxon>
        <taxon>Metazoa</taxon>
        <taxon>Ecdysozoa</taxon>
        <taxon>Arthropoda</taxon>
        <taxon>Chelicerata</taxon>
        <taxon>Arachnida</taxon>
        <taxon>Araneae</taxon>
        <taxon>Araneomorphae</taxon>
        <taxon>Entelegynae</taxon>
        <taxon>Araneoidea</taxon>
        <taxon>Araneidae</taxon>
        <taxon>Caerostris</taxon>
    </lineage>
</organism>
<dbReference type="EMBL" id="BPLQ01009857">
    <property type="protein sequence ID" value="GIY47006.1"/>
    <property type="molecule type" value="Genomic_DNA"/>
</dbReference>
<dbReference type="AlphaFoldDB" id="A0AAV4TNK3"/>
<sequence length="72" mass="8423">MTCKYGQLPLKDRSEGAVLFSALANELFMVYCKMFSIKNWTRDWTLDTDLDTRLWANGELELDQFRTGTRPI</sequence>
<proteinExistence type="predicted"/>
<evidence type="ECO:0000313" key="1">
    <source>
        <dbReference type="EMBL" id="GIY47006.1"/>
    </source>
</evidence>
<comment type="caution">
    <text evidence="1">The sequence shown here is derived from an EMBL/GenBank/DDBJ whole genome shotgun (WGS) entry which is preliminary data.</text>
</comment>
<evidence type="ECO:0000313" key="2">
    <source>
        <dbReference type="Proteomes" id="UP001054837"/>
    </source>
</evidence>
<name>A0AAV4TNK3_9ARAC</name>
<reference evidence="1 2" key="1">
    <citation type="submission" date="2021-06" db="EMBL/GenBank/DDBJ databases">
        <title>Caerostris darwini draft genome.</title>
        <authorList>
            <person name="Kono N."/>
            <person name="Arakawa K."/>
        </authorList>
    </citation>
    <scope>NUCLEOTIDE SEQUENCE [LARGE SCALE GENOMIC DNA]</scope>
</reference>
<keyword evidence="2" id="KW-1185">Reference proteome</keyword>
<gene>
    <name evidence="1" type="ORF">CDAR_57261</name>
</gene>
<accession>A0AAV4TNK3</accession>
<protein>
    <submittedName>
        <fullName evidence="1">Uncharacterized protein</fullName>
    </submittedName>
</protein>